<dbReference type="PANTHER" id="PTHR43537">
    <property type="entry name" value="TRANSCRIPTIONAL REGULATOR, GNTR FAMILY"/>
    <property type="match status" value="1"/>
</dbReference>
<sequence length="225" mass="25275">MPDTLSRKSLSDEVASRLQEKISLGQYKPGDKLPIEPELMKLFGVGRSTIREAIRILVNAGFLNVRQGLGTFVESAAASNEPFDQRLKRARIQEVDDVRELLELKIAEKAARNRTEKDIRTMEKHLANRKKAAAEGRLEDCVEADIHFHVSVAEATKNQILADLYRVISVHLKKGFLRLYKDTEAFKGSHSLHEKLFKAIVAQNAAQAGDTAEKIIGYKYGHNPK</sequence>
<dbReference type="GO" id="GO:0003700">
    <property type="term" value="F:DNA-binding transcription factor activity"/>
    <property type="evidence" value="ECO:0007669"/>
    <property type="project" value="InterPro"/>
</dbReference>
<reference evidence="5 6" key="1">
    <citation type="submission" date="2016-11" db="EMBL/GenBank/DDBJ databases">
        <authorList>
            <person name="Jaros S."/>
            <person name="Januszkiewicz K."/>
            <person name="Wedrychowicz H."/>
        </authorList>
    </citation>
    <scope>NUCLEOTIDE SEQUENCE [LARGE SCALE GENOMIC DNA]</scope>
    <source>
        <strain evidence="5 6">DSM 24574</strain>
    </source>
</reference>
<dbReference type="InterPro" id="IPR036388">
    <property type="entry name" value="WH-like_DNA-bd_sf"/>
</dbReference>
<dbReference type="STRING" id="947013.SAMN04488109_1979"/>
<evidence type="ECO:0000313" key="5">
    <source>
        <dbReference type="EMBL" id="SHG81649.1"/>
    </source>
</evidence>
<protein>
    <submittedName>
        <fullName evidence="5">DNA-binding transcriptional regulator, FadR family</fullName>
    </submittedName>
</protein>
<dbReference type="GO" id="GO:0003677">
    <property type="term" value="F:DNA binding"/>
    <property type="evidence" value="ECO:0007669"/>
    <property type="project" value="UniProtKB-KW"/>
</dbReference>
<name>A0A1M5MXL5_9BACT</name>
<evidence type="ECO:0000256" key="2">
    <source>
        <dbReference type="ARBA" id="ARBA00023125"/>
    </source>
</evidence>
<dbReference type="PROSITE" id="PS50949">
    <property type="entry name" value="HTH_GNTR"/>
    <property type="match status" value="1"/>
</dbReference>
<gene>
    <name evidence="5" type="ORF">SAMN04488109_1979</name>
</gene>
<dbReference type="SUPFAM" id="SSF48008">
    <property type="entry name" value="GntR ligand-binding domain-like"/>
    <property type="match status" value="1"/>
</dbReference>
<feature type="domain" description="HTH gntR-type" evidence="4">
    <location>
        <begin position="8"/>
        <end position="76"/>
    </location>
</feature>
<dbReference type="OrthoDB" id="9799482at2"/>
<dbReference type="InterPro" id="IPR000524">
    <property type="entry name" value="Tscrpt_reg_HTH_GntR"/>
</dbReference>
<evidence type="ECO:0000259" key="4">
    <source>
        <dbReference type="PROSITE" id="PS50949"/>
    </source>
</evidence>
<dbReference type="InterPro" id="IPR008920">
    <property type="entry name" value="TF_FadR/GntR_C"/>
</dbReference>
<keyword evidence="1" id="KW-0805">Transcription regulation</keyword>
<dbReference type="CDD" id="cd07377">
    <property type="entry name" value="WHTH_GntR"/>
    <property type="match status" value="1"/>
</dbReference>
<dbReference type="InterPro" id="IPR011711">
    <property type="entry name" value="GntR_C"/>
</dbReference>
<dbReference type="Gene3D" id="1.20.120.530">
    <property type="entry name" value="GntR ligand-binding domain-like"/>
    <property type="match status" value="1"/>
</dbReference>
<evidence type="ECO:0000313" key="6">
    <source>
        <dbReference type="Proteomes" id="UP000184212"/>
    </source>
</evidence>
<dbReference type="Pfam" id="PF00392">
    <property type="entry name" value="GntR"/>
    <property type="match status" value="1"/>
</dbReference>
<keyword evidence="3" id="KW-0804">Transcription</keyword>
<dbReference type="EMBL" id="FQWQ01000001">
    <property type="protein sequence ID" value="SHG81649.1"/>
    <property type="molecule type" value="Genomic_DNA"/>
</dbReference>
<dbReference type="PRINTS" id="PR00035">
    <property type="entry name" value="HTHGNTR"/>
</dbReference>
<dbReference type="InterPro" id="IPR036390">
    <property type="entry name" value="WH_DNA-bd_sf"/>
</dbReference>
<keyword evidence="6" id="KW-1185">Reference proteome</keyword>
<dbReference type="Gene3D" id="1.10.10.10">
    <property type="entry name" value="Winged helix-like DNA-binding domain superfamily/Winged helix DNA-binding domain"/>
    <property type="match status" value="1"/>
</dbReference>
<dbReference type="SMART" id="SM00345">
    <property type="entry name" value="HTH_GNTR"/>
    <property type="match status" value="1"/>
</dbReference>
<organism evidence="5 6">
    <name type="scientific">Chryseolinea serpens</name>
    <dbReference type="NCBI Taxonomy" id="947013"/>
    <lineage>
        <taxon>Bacteria</taxon>
        <taxon>Pseudomonadati</taxon>
        <taxon>Bacteroidota</taxon>
        <taxon>Cytophagia</taxon>
        <taxon>Cytophagales</taxon>
        <taxon>Fulvivirgaceae</taxon>
        <taxon>Chryseolinea</taxon>
    </lineage>
</organism>
<dbReference type="Pfam" id="PF07729">
    <property type="entry name" value="FCD"/>
    <property type="match status" value="1"/>
</dbReference>
<keyword evidence="2 5" id="KW-0238">DNA-binding</keyword>
<dbReference type="SMART" id="SM00895">
    <property type="entry name" value="FCD"/>
    <property type="match status" value="1"/>
</dbReference>
<dbReference type="PANTHER" id="PTHR43537:SF47">
    <property type="entry name" value="REGULATORY PROTEIN GNTR HTH"/>
    <property type="match status" value="1"/>
</dbReference>
<proteinExistence type="predicted"/>
<evidence type="ECO:0000256" key="1">
    <source>
        <dbReference type="ARBA" id="ARBA00023015"/>
    </source>
</evidence>
<accession>A0A1M5MXL5</accession>
<dbReference type="Proteomes" id="UP000184212">
    <property type="component" value="Unassembled WGS sequence"/>
</dbReference>
<dbReference type="SUPFAM" id="SSF46785">
    <property type="entry name" value="Winged helix' DNA-binding domain"/>
    <property type="match status" value="1"/>
</dbReference>
<dbReference type="AlphaFoldDB" id="A0A1M5MXL5"/>
<evidence type="ECO:0000256" key="3">
    <source>
        <dbReference type="ARBA" id="ARBA00023163"/>
    </source>
</evidence>